<dbReference type="PANTHER" id="PTHR43537">
    <property type="entry name" value="TRANSCRIPTIONAL REGULATOR, GNTR FAMILY"/>
    <property type="match status" value="1"/>
</dbReference>
<sequence>MDSDQMAEENAIQTKSIRDVVYERLKDAIISEQYKPGHHLKERELAKLYGISTTPLKEALRRLEQEGLVTTSARRGTFVSSDIMNSVEEINWARSALEGVAARLAALKISDDEISQLGAVVDQMKQFTESKDAEKLLILNADFHKLIRTCAKNNYIFQQIEAIHSFDRSFRRKALSHEEELERGFQEHVQIYRQICARNADGAEHAMISHIRRTIVFIKGNAQPAE</sequence>
<evidence type="ECO:0000256" key="1">
    <source>
        <dbReference type="ARBA" id="ARBA00023015"/>
    </source>
</evidence>
<dbReference type="InterPro" id="IPR036388">
    <property type="entry name" value="WH-like_DNA-bd_sf"/>
</dbReference>
<feature type="domain" description="HTH gntR-type" evidence="4">
    <location>
        <begin position="15"/>
        <end position="82"/>
    </location>
</feature>
<dbReference type="EMBL" id="JAOQIO010000001">
    <property type="protein sequence ID" value="MCU6790613.1"/>
    <property type="molecule type" value="Genomic_DNA"/>
</dbReference>
<dbReference type="InterPro" id="IPR011711">
    <property type="entry name" value="GntR_C"/>
</dbReference>
<dbReference type="SUPFAM" id="SSF48008">
    <property type="entry name" value="GntR ligand-binding domain-like"/>
    <property type="match status" value="1"/>
</dbReference>
<gene>
    <name evidence="5" type="ORF">OB236_00595</name>
</gene>
<dbReference type="InterPro" id="IPR008920">
    <property type="entry name" value="TF_FadR/GntR_C"/>
</dbReference>
<protein>
    <submittedName>
        <fullName evidence="5">GntR family transcriptional regulator</fullName>
    </submittedName>
</protein>
<reference evidence="5 6" key="1">
    <citation type="submission" date="2022-09" db="EMBL/GenBank/DDBJ databases">
        <authorList>
            <person name="Han X.L."/>
            <person name="Wang Q."/>
            <person name="Lu T."/>
        </authorList>
    </citation>
    <scope>NUCLEOTIDE SEQUENCE [LARGE SCALE GENOMIC DNA]</scope>
    <source>
        <strain evidence="5 6">WQ 127069</strain>
    </source>
</reference>
<dbReference type="Gene3D" id="1.10.10.10">
    <property type="entry name" value="Winged helix-like DNA-binding domain superfamily/Winged helix DNA-binding domain"/>
    <property type="match status" value="1"/>
</dbReference>
<name>A0ABT2U7L1_9BACL</name>
<dbReference type="PRINTS" id="PR00033">
    <property type="entry name" value="HTHASNC"/>
</dbReference>
<dbReference type="Gene3D" id="1.20.120.530">
    <property type="entry name" value="GntR ligand-binding domain-like"/>
    <property type="match status" value="1"/>
</dbReference>
<keyword evidence="1" id="KW-0805">Transcription regulation</keyword>
<dbReference type="InterPro" id="IPR000524">
    <property type="entry name" value="Tscrpt_reg_HTH_GntR"/>
</dbReference>
<dbReference type="Proteomes" id="UP001652445">
    <property type="component" value="Unassembled WGS sequence"/>
</dbReference>
<dbReference type="PANTHER" id="PTHR43537:SF24">
    <property type="entry name" value="GLUCONATE OPERON TRANSCRIPTIONAL REPRESSOR"/>
    <property type="match status" value="1"/>
</dbReference>
<keyword evidence="3" id="KW-0804">Transcription</keyword>
<keyword evidence="2" id="KW-0238">DNA-binding</keyword>
<dbReference type="RefSeq" id="WP_076235578.1">
    <property type="nucleotide sequence ID" value="NZ_JAOQIO010000001.1"/>
</dbReference>
<evidence type="ECO:0000313" key="5">
    <source>
        <dbReference type="EMBL" id="MCU6790613.1"/>
    </source>
</evidence>
<comment type="caution">
    <text evidence="5">The sequence shown here is derived from an EMBL/GenBank/DDBJ whole genome shotgun (WGS) entry which is preliminary data.</text>
</comment>
<dbReference type="InterPro" id="IPR036390">
    <property type="entry name" value="WH_DNA-bd_sf"/>
</dbReference>
<accession>A0ABT2U7L1</accession>
<keyword evidence="6" id="KW-1185">Reference proteome</keyword>
<dbReference type="Pfam" id="PF00392">
    <property type="entry name" value="GntR"/>
    <property type="match status" value="1"/>
</dbReference>
<dbReference type="SMART" id="SM00345">
    <property type="entry name" value="HTH_GNTR"/>
    <property type="match status" value="1"/>
</dbReference>
<dbReference type="InterPro" id="IPR000485">
    <property type="entry name" value="AsnC-type_HTH_dom"/>
</dbReference>
<dbReference type="SMART" id="SM00895">
    <property type="entry name" value="FCD"/>
    <property type="match status" value="1"/>
</dbReference>
<evidence type="ECO:0000313" key="6">
    <source>
        <dbReference type="Proteomes" id="UP001652445"/>
    </source>
</evidence>
<proteinExistence type="predicted"/>
<dbReference type="SUPFAM" id="SSF46785">
    <property type="entry name" value="Winged helix' DNA-binding domain"/>
    <property type="match status" value="1"/>
</dbReference>
<evidence type="ECO:0000256" key="3">
    <source>
        <dbReference type="ARBA" id="ARBA00023163"/>
    </source>
</evidence>
<dbReference type="Pfam" id="PF07729">
    <property type="entry name" value="FCD"/>
    <property type="match status" value="1"/>
</dbReference>
<evidence type="ECO:0000256" key="2">
    <source>
        <dbReference type="ARBA" id="ARBA00023125"/>
    </source>
</evidence>
<evidence type="ECO:0000259" key="4">
    <source>
        <dbReference type="PROSITE" id="PS50949"/>
    </source>
</evidence>
<organism evidence="5 6">
    <name type="scientific">Paenibacillus baimaensis</name>
    <dbReference type="NCBI Taxonomy" id="2982185"/>
    <lineage>
        <taxon>Bacteria</taxon>
        <taxon>Bacillati</taxon>
        <taxon>Bacillota</taxon>
        <taxon>Bacilli</taxon>
        <taxon>Bacillales</taxon>
        <taxon>Paenibacillaceae</taxon>
        <taxon>Paenibacillus</taxon>
    </lineage>
</organism>
<dbReference type="PROSITE" id="PS50949">
    <property type="entry name" value="HTH_GNTR"/>
    <property type="match status" value="1"/>
</dbReference>
<dbReference type="CDD" id="cd07377">
    <property type="entry name" value="WHTH_GntR"/>
    <property type="match status" value="1"/>
</dbReference>